<evidence type="ECO:0000256" key="7">
    <source>
        <dbReference type="ARBA" id="ARBA00023136"/>
    </source>
</evidence>
<gene>
    <name evidence="10" type="ORF">GCM10023186_43010</name>
</gene>
<evidence type="ECO:0000256" key="2">
    <source>
        <dbReference type="ARBA" id="ARBA00022475"/>
    </source>
</evidence>
<comment type="subcellular location">
    <subcellularLocation>
        <location evidence="1">Cell membrane</location>
        <topology evidence="1">Multi-pass membrane protein</topology>
    </subcellularLocation>
</comment>
<feature type="transmembrane region" description="Helical" evidence="8">
    <location>
        <begin position="267"/>
        <end position="287"/>
    </location>
</feature>
<dbReference type="EMBL" id="BAABHA010000015">
    <property type="protein sequence ID" value="GAA4392472.1"/>
    <property type="molecule type" value="Genomic_DNA"/>
</dbReference>
<sequence length="468" mass="52212">MRLWDESRLGVNALEMLASGNLLVTQYSGHTDLWNNKPPLLIWLQVLSMQGLGASLTSLRVPTALAVLATVLVVYIWGRRWLGTSVAGLAAGLMLLSTPGYAMEHVTLTADYEALLILWTTLFSFYWLDYLATGRPGAARLTGVFVLLAVLTKGIAGLLMLPGLLLFTLVAGRASYLLRPAVWQAVALVALGVLGWYGLREWAEPGYLAAVWRNELYGRASEAIEGHVEPLHFYFSMLMRRQYYWWLLPTVVGWAIGLRQPRESRPWLLAWFTLFVPLGLLLVLTLVPTKLEWYSAPVYPLLVLGAALGLQRIAQRFGGGFPGWLAWPAVLLIVAVPYVKRLRYASALIAHEQSKLPALTGRHIEQQAHALPQVRHYGVVTNRGYAPQYVFYRLLAARRHAHQADAVNYSIISEQPAGRVVAACGRRAQAQWQQGWNTRVLFRTDSCATLRLLSKPGYRALPQPKLAK</sequence>
<evidence type="ECO:0000256" key="4">
    <source>
        <dbReference type="ARBA" id="ARBA00022679"/>
    </source>
</evidence>
<dbReference type="PANTHER" id="PTHR33908:SF11">
    <property type="entry name" value="MEMBRANE PROTEIN"/>
    <property type="match status" value="1"/>
</dbReference>
<dbReference type="PANTHER" id="PTHR33908">
    <property type="entry name" value="MANNOSYLTRANSFERASE YKCB-RELATED"/>
    <property type="match status" value="1"/>
</dbReference>
<comment type="caution">
    <text evidence="10">The sequence shown here is derived from an EMBL/GenBank/DDBJ whole genome shotgun (WGS) entry which is preliminary data.</text>
</comment>
<feature type="domain" description="Glycosyltransferase RgtA/B/C/D-like" evidence="9">
    <location>
        <begin position="36"/>
        <end position="192"/>
    </location>
</feature>
<feature type="transmembrane region" description="Helical" evidence="8">
    <location>
        <begin position="320"/>
        <end position="339"/>
    </location>
</feature>
<feature type="transmembrane region" description="Helical" evidence="8">
    <location>
        <begin position="144"/>
        <end position="169"/>
    </location>
</feature>
<dbReference type="InterPro" id="IPR050297">
    <property type="entry name" value="LipidA_mod_glycosyltrf_83"/>
</dbReference>
<evidence type="ECO:0000256" key="1">
    <source>
        <dbReference type="ARBA" id="ARBA00004651"/>
    </source>
</evidence>
<evidence type="ECO:0000313" key="11">
    <source>
        <dbReference type="Proteomes" id="UP001500454"/>
    </source>
</evidence>
<keyword evidence="5 8" id="KW-0812">Transmembrane</keyword>
<dbReference type="InterPro" id="IPR038731">
    <property type="entry name" value="RgtA/B/C-like"/>
</dbReference>
<dbReference type="Proteomes" id="UP001500454">
    <property type="component" value="Unassembled WGS sequence"/>
</dbReference>
<feature type="transmembrane region" description="Helical" evidence="8">
    <location>
        <begin position="114"/>
        <end position="132"/>
    </location>
</feature>
<keyword evidence="2" id="KW-1003">Cell membrane</keyword>
<keyword evidence="6 8" id="KW-1133">Transmembrane helix</keyword>
<keyword evidence="4" id="KW-0808">Transferase</keyword>
<proteinExistence type="predicted"/>
<evidence type="ECO:0000259" key="9">
    <source>
        <dbReference type="Pfam" id="PF13231"/>
    </source>
</evidence>
<reference evidence="11" key="1">
    <citation type="journal article" date="2019" name="Int. J. Syst. Evol. Microbiol.">
        <title>The Global Catalogue of Microorganisms (GCM) 10K type strain sequencing project: providing services to taxonomists for standard genome sequencing and annotation.</title>
        <authorList>
            <consortium name="The Broad Institute Genomics Platform"/>
            <consortium name="The Broad Institute Genome Sequencing Center for Infectious Disease"/>
            <person name="Wu L."/>
            <person name="Ma J."/>
        </authorList>
    </citation>
    <scope>NUCLEOTIDE SEQUENCE [LARGE SCALE GENOMIC DNA]</scope>
    <source>
        <strain evidence="11">JCM 17924</strain>
    </source>
</reference>
<name>A0ABP8JKZ2_9BACT</name>
<keyword evidence="11" id="KW-1185">Reference proteome</keyword>
<evidence type="ECO:0000256" key="5">
    <source>
        <dbReference type="ARBA" id="ARBA00022692"/>
    </source>
</evidence>
<evidence type="ECO:0000313" key="10">
    <source>
        <dbReference type="EMBL" id="GAA4392472.1"/>
    </source>
</evidence>
<feature type="transmembrane region" description="Helical" evidence="8">
    <location>
        <begin position="59"/>
        <end position="77"/>
    </location>
</feature>
<keyword evidence="3" id="KW-0328">Glycosyltransferase</keyword>
<evidence type="ECO:0000256" key="6">
    <source>
        <dbReference type="ARBA" id="ARBA00022989"/>
    </source>
</evidence>
<feature type="transmembrane region" description="Helical" evidence="8">
    <location>
        <begin position="181"/>
        <end position="199"/>
    </location>
</feature>
<evidence type="ECO:0000256" key="3">
    <source>
        <dbReference type="ARBA" id="ARBA00022676"/>
    </source>
</evidence>
<accession>A0ABP8JKZ2</accession>
<evidence type="ECO:0000256" key="8">
    <source>
        <dbReference type="SAM" id="Phobius"/>
    </source>
</evidence>
<protein>
    <recommendedName>
        <fullName evidence="9">Glycosyltransferase RgtA/B/C/D-like domain-containing protein</fullName>
    </recommendedName>
</protein>
<feature type="transmembrane region" description="Helical" evidence="8">
    <location>
        <begin position="84"/>
        <end position="102"/>
    </location>
</feature>
<keyword evidence="7 8" id="KW-0472">Membrane</keyword>
<organism evidence="10 11">
    <name type="scientific">Hymenobacter koreensis</name>
    <dbReference type="NCBI Taxonomy" id="1084523"/>
    <lineage>
        <taxon>Bacteria</taxon>
        <taxon>Pseudomonadati</taxon>
        <taxon>Bacteroidota</taxon>
        <taxon>Cytophagia</taxon>
        <taxon>Cytophagales</taxon>
        <taxon>Hymenobacteraceae</taxon>
        <taxon>Hymenobacter</taxon>
    </lineage>
</organism>
<feature type="transmembrane region" description="Helical" evidence="8">
    <location>
        <begin position="294"/>
        <end position="314"/>
    </location>
</feature>
<dbReference type="Pfam" id="PF13231">
    <property type="entry name" value="PMT_2"/>
    <property type="match status" value="1"/>
</dbReference>